<feature type="transmembrane region" description="Helical" evidence="1">
    <location>
        <begin position="5"/>
        <end position="21"/>
    </location>
</feature>
<sequence length="143" mass="16586">MKQLIPFVVIIAIVAAVMFFLQDDYEGPFSPDYRSEASDSFWDAALYINEADEGYEVGVRLEHNDETINPDDIEALEFFVDSSNVSFFYQELELEDFDGTVNYSEMCTHCENLTQLEARVLVNWQDSEMTRSTQYQFSILLDE</sequence>
<dbReference type="Proteomes" id="UP000321816">
    <property type="component" value="Chromosome"/>
</dbReference>
<keyword evidence="1" id="KW-0472">Membrane</keyword>
<keyword evidence="1" id="KW-0812">Transmembrane</keyword>
<keyword evidence="3" id="KW-1185">Reference proteome</keyword>
<evidence type="ECO:0000313" key="3">
    <source>
        <dbReference type="Proteomes" id="UP000321816"/>
    </source>
</evidence>
<dbReference type="EMBL" id="CP144914">
    <property type="protein sequence ID" value="WWD81098.1"/>
    <property type="molecule type" value="Genomic_DNA"/>
</dbReference>
<evidence type="ECO:0000256" key="1">
    <source>
        <dbReference type="SAM" id="Phobius"/>
    </source>
</evidence>
<keyword evidence="1" id="KW-1133">Transmembrane helix</keyword>
<name>A0A5C7F535_9BACI</name>
<reference evidence="2 3" key="1">
    <citation type="submission" date="2024-01" db="EMBL/GenBank/DDBJ databases">
        <title>Complete Genome Sequence of Alkalicoccus halolimnae BZ-SZ-XJ29T, a Moderately Halophilic Bacterium Isolated from a Salt Lake.</title>
        <authorList>
            <person name="Zhao B."/>
        </authorList>
    </citation>
    <scope>NUCLEOTIDE SEQUENCE [LARGE SCALE GENOMIC DNA]</scope>
    <source>
        <strain evidence="2 3">BZ-SZ-XJ29</strain>
    </source>
</reference>
<dbReference type="RefSeq" id="WP_147804143.1">
    <property type="nucleotide sequence ID" value="NZ_CP144914.1"/>
</dbReference>
<organism evidence="2 3">
    <name type="scientific">Alkalicoccus halolimnae</name>
    <dbReference type="NCBI Taxonomy" id="1667239"/>
    <lineage>
        <taxon>Bacteria</taxon>
        <taxon>Bacillati</taxon>
        <taxon>Bacillota</taxon>
        <taxon>Bacilli</taxon>
        <taxon>Bacillales</taxon>
        <taxon>Bacillaceae</taxon>
        <taxon>Alkalicoccus</taxon>
    </lineage>
</organism>
<dbReference type="OrthoDB" id="2887909at2"/>
<protein>
    <submittedName>
        <fullName evidence="2">Uncharacterized protein</fullName>
    </submittedName>
</protein>
<proteinExistence type="predicted"/>
<dbReference type="KEGG" id="ahal:FTX54_005915"/>
<dbReference type="AlphaFoldDB" id="A0A5C7F535"/>
<accession>A0A5C7F535</accession>
<gene>
    <name evidence="2" type="ORF">FTX54_005915</name>
</gene>
<evidence type="ECO:0000313" key="2">
    <source>
        <dbReference type="EMBL" id="WWD81098.1"/>
    </source>
</evidence>